<dbReference type="InParanoid" id="A0A1X2H019"/>
<name>A0A1X2H019_SYNRA</name>
<reference evidence="2 3" key="1">
    <citation type="submission" date="2016-07" db="EMBL/GenBank/DDBJ databases">
        <title>Pervasive Adenine N6-methylation of Active Genes in Fungi.</title>
        <authorList>
            <consortium name="DOE Joint Genome Institute"/>
            <person name="Mondo S.J."/>
            <person name="Dannebaum R.O."/>
            <person name="Kuo R.C."/>
            <person name="Labutti K."/>
            <person name="Haridas S."/>
            <person name="Kuo A."/>
            <person name="Salamov A."/>
            <person name="Ahrendt S.R."/>
            <person name="Lipzen A."/>
            <person name="Sullivan W."/>
            <person name="Andreopoulos W.B."/>
            <person name="Clum A."/>
            <person name="Lindquist E."/>
            <person name="Daum C."/>
            <person name="Ramamoorthy G.K."/>
            <person name="Gryganskyi A."/>
            <person name="Culley D."/>
            <person name="Magnuson J.K."/>
            <person name="James T.Y."/>
            <person name="O'Malley M.A."/>
            <person name="Stajich J.E."/>
            <person name="Spatafora J.W."/>
            <person name="Visel A."/>
            <person name="Grigoriev I.V."/>
        </authorList>
    </citation>
    <scope>NUCLEOTIDE SEQUENCE [LARGE SCALE GENOMIC DNA]</scope>
    <source>
        <strain evidence="2 3">NRRL 2496</strain>
    </source>
</reference>
<accession>A0A1X2H019</accession>
<dbReference type="InterPro" id="IPR038885">
    <property type="entry name" value="PLB1"/>
</dbReference>
<dbReference type="PANTHER" id="PTHR21325:SF31">
    <property type="entry name" value="GH22081P-RELATED"/>
    <property type="match status" value="1"/>
</dbReference>
<dbReference type="Proteomes" id="UP000242180">
    <property type="component" value="Unassembled WGS sequence"/>
</dbReference>
<keyword evidence="1" id="KW-0732">Signal</keyword>
<dbReference type="Pfam" id="PF00657">
    <property type="entry name" value="Lipase_GDSL"/>
    <property type="match status" value="1"/>
</dbReference>
<dbReference type="InterPro" id="IPR036514">
    <property type="entry name" value="SGNH_hydro_sf"/>
</dbReference>
<feature type="signal peptide" evidence="1">
    <location>
        <begin position="1"/>
        <end position="20"/>
    </location>
</feature>
<proteinExistence type="predicted"/>
<evidence type="ECO:0000313" key="3">
    <source>
        <dbReference type="Proteomes" id="UP000242180"/>
    </source>
</evidence>
<dbReference type="EMBL" id="MCGN01000012">
    <property type="protein sequence ID" value="ORY90432.1"/>
    <property type="molecule type" value="Genomic_DNA"/>
</dbReference>
<dbReference type="GO" id="GO:0004620">
    <property type="term" value="F:phospholipase activity"/>
    <property type="evidence" value="ECO:0007669"/>
    <property type="project" value="InterPro"/>
</dbReference>
<evidence type="ECO:0000313" key="2">
    <source>
        <dbReference type="EMBL" id="ORY90432.1"/>
    </source>
</evidence>
<evidence type="ECO:0008006" key="4">
    <source>
        <dbReference type="Google" id="ProtNLM"/>
    </source>
</evidence>
<sequence>MKLTLLIFASFLGWSSVALAQTFASSIHQCPRLEPRERAPTGVNDLRPDDIGVIAGIGDSIMAGFVARGVDPNRRYVTMSQFKEARGVSFAMGGDRDAVTLPNILEHYTRGNLQGASIGSRSARICEDELGKLCGGTEHDDDDYFNAAQSGATSKNFTEQAEYLIERIGRDTSLDDAWKILTIFLGANDIVHACQAGYGASEFEERMRHGLRLLKRNINNVYINLIVPPPANAGVLIKHSLDRTYAKPTVPPNPGYDRGNCPCCYESPGVSLLGMPISPLGQVSMTLDSTSLENSIRKLAKEFADPRPDATFTVAYQNLNNLPTRPKFFSNIDGYHPSKLAHTYMAKLLWNNMFRKEISRPPISAAHEGERVRCPTESDRFRA</sequence>
<protein>
    <recommendedName>
        <fullName evidence="4">SGNH hydrolase-type esterase domain-containing protein</fullName>
    </recommendedName>
</protein>
<dbReference type="STRING" id="13706.A0A1X2H019"/>
<dbReference type="SUPFAM" id="SSF52266">
    <property type="entry name" value="SGNH hydrolase"/>
    <property type="match status" value="1"/>
</dbReference>
<keyword evidence="3" id="KW-1185">Reference proteome</keyword>
<dbReference type="Gene3D" id="3.40.50.1110">
    <property type="entry name" value="SGNH hydrolase"/>
    <property type="match status" value="1"/>
</dbReference>
<dbReference type="AlphaFoldDB" id="A0A1X2H019"/>
<evidence type="ECO:0000256" key="1">
    <source>
        <dbReference type="SAM" id="SignalP"/>
    </source>
</evidence>
<dbReference type="GO" id="GO:0006644">
    <property type="term" value="P:phospholipid metabolic process"/>
    <property type="evidence" value="ECO:0007669"/>
    <property type="project" value="TreeGrafter"/>
</dbReference>
<organism evidence="2 3">
    <name type="scientific">Syncephalastrum racemosum</name>
    <name type="common">Filamentous fungus</name>
    <dbReference type="NCBI Taxonomy" id="13706"/>
    <lineage>
        <taxon>Eukaryota</taxon>
        <taxon>Fungi</taxon>
        <taxon>Fungi incertae sedis</taxon>
        <taxon>Mucoromycota</taxon>
        <taxon>Mucoromycotina</taxon>
        <taxon>Mucoromycetes</taxon>
        <taxon>Mucorales</taxon>
        <taxon>Syncephalastraceae</taxon>
        <taxon>Syncephalastrum</taxon>
    </lineage>
</organism>
<dbReference type="PANTHER" id="PTHR21325">
    <property type="entry name" value="PHOSPHOLIPASE B, PLB1"/>
    <property type="match status" value="1"/>
</dbReference>
<comment type="caution">
    <text evidence="2">The sequence shown here is derived from an EMBL/GenBank/DDBJ whole genome shotgun (WGS) entry which is preliminary data.</text>
</comment>
<dbReference type="OrthoDB" id="10265800at2759"/>
<gene>
    <name evidence="2" type="ORF">BCR43DRAFT_499287</name>
</gene>
<feature type="chain" id="PRO_5010852399" description="SGNH hydrolase-type esterase domain-containing protein" evidence="1">
    <location>
        <begin position="21"/>
        <end position="383"/>
    </location>
</feature>
<dbReference type="InterPro" id="IPR001087">
    <property type="entry name" value="GDSL"/>
</dbReference>